<name>A0A6N8U9N7_9FIRM</name>
<gene>
    <name evidence="2" type="ORF">GSF08_01135</name>
</gene>
<dbReference type="SUPFAM" id="SSF50891">
    <property type="entry name" value="Cyclophilin-like"/>
    <property type="match status" value="1"/>
</dbReference>
<reference evidence="2 3" key="1">
    <citation type="submission" date="2019-12" db="EMBL/GenBank/DDBJ databases">
        <authorList>
            <person name="Yang R."/>
        </authorList>
    </citation>
    <scope>NUCLEOTIDE SEQUENCE [LARGE SCALE GENOMIC DNA]</scope>
    <source>
        <strain evidence="2 3">DONG20-135</strain>
    </source>
</reference>
<dbReference type="Proteomes" id="UP000434036">
    <property type="component" value="Unassembled WGS sequence"/>
</dbReference>
<accession>A0A6N8U9N7</accession>
<dbReference type="EMBL" id="WUUQ01000001">
    <property type="protein sequence ID" value="MXQ72547.1"/>
    <property type="molecule type" value="Genomic_DNA"/>
</dbReference>
<dbReference type="AlphaFoldDB" id="A0A6N8U9N7"/>
<comment type="caution">
    <text evidence="2">The sequence shown here is derived from an EMBL/GenBank/DDBJ whole genome shotgun (WGS) entry which is preliminary data.</text>
</comment>
<keyword evidence="3" id="KW-1185">Reference proteome</keyword>
<evidence type="ECO:0000313" key="2">
    <source>
        <dbReference type="EMBL" id="MXQ72547.1"/>
    </source>
</evidence>
<dbReference type="InterPro" id="IPR025658">
    <property type="entry name" value="Cyclophilin_TM1367"/>
</dbReference>
<proteinExistence type="predicted"/>
<evidence type="ECO:0000313" key="3">
    <source>
        <dbReference type="Proteomes" id="UP000434036"/>
    </source>
</evidence>
<organism evidence="2 3">
    <name type="scientific">Copranaerobaculum intestinale</name>
    <dbReference type="NCBI Taxonomy" id="2692629"/>
    <lineage>
        <taxon>Bacteria</taxon>
        <taxon>Bacillati</taxon>
        <taxon>Bacillota</taxon>
        <taxon>Erysipelotrichia</taxon>
        <taxon>Erysipelotrichales</taxon>
        <taxon>Erysipelotrichaceae</taxon>
        <taxon>Copranaerobaculum</taxon>
    </lineage>
</organism>
<sequence length="131" mass="14941">MEKLKLTFHGKSFTAALLEKEAPKMVQALREVCPFKTRIAYAKICENEIFFQAPIARYEVENPVYSVKGHIAYYAPKQTICIWYGDTPSLGDCDLFALLDEDQIPAFKEESDKVWDQAGDIMLVEIVEEDA</sequence>
<dbReference type="Pfam" id="PF04126">
    <property type="entry name" value="Cyclophil_like"/>
    <property type="match status" value="1"/>
</dbReference>
<protein>
    <submittedName>
        <fullName evidence="2">DUF3830 family protein</fullName>
    </submittedName>
</protein>
<evidence type="ECO:0000259" key="1">
    <source>
        <dbReference type="Pfam" id="PF04126"/>
    </source>
</evidence>
<feature type="domain" description="Cyclophilin TM1367-like" evidence="1">
    <location>
        <begin position="3"/>
        <end position="90"/>
    </location>
</feature>
<reference evidence="2 3" key="2">
    <citation type="submission" date="2020-01" db="EMBL/GenBank/DDBJ databases">
        <title>Clostridiaceae sp. nov. isolated from the gut of human by culturomics.</title>
        <authorList>
            <person name="Chang Y."/>
        </authorList>
    </citation>
    <scope>NUCLEOTIDE SEQUENCE [LARGE SCALE GENOMIC DNA]</scope>
    <source>
        <strain evidence="2 3">DONG20-135</strain>
    </source>
</reference>
<dbReference type="RefSeq" id="WP_160624038.1">
    <property type="nucleotide sequence ID" value="NZ_WUUQ01000001.1"/>
</dbReference>
<dbReference type="InterPro" id="IPR029000">
    <property type="entry name" value="Cyclophilin-like_dom_sf"/>
</dbReference>
<dbReference type="Gene3D" id="2.40.100.20">
    <property type="match status" value="1"/>
</dbReference>